<keyword evidence="2" id="KW-1185">Reference proteome</keyword>
<dbReference type="Proteomes" id="UP001189624">
    <property type="component" value="Chromosome 3"/>
</dbReference>
<gene>
    <name evidence="1" type="ORF">AYBTSS11_LOCUS11825</name>
</gene>
<organism evidence="1 2">
    <name type="scientific">Sphenostylis stenocarpa</name>
    <dbReference type="NCBI Taxonomy" id="92480"/>
    <lineage>
        <taxon>Eukaryota</taxon>
        <taxon>Viridiplantae</taxon>
        <taxon>Streptophyta</taxon>
        <taxon>Embryophyta</taxon>
        <taxon>Tracheophyta</taxon>
        <taxon>Spermatophyta</taxon>
        <taxon>Magnoliopsida</taxon>
        <taxon>eudicotyledons</taxon>
        <taxon>Gunneridae</taxon>
        <taxon>Pentapetalae</taxon>
        <taxon>rosids</taxon>
        <taxon>fabids</taxon>
        <taxon>Fabales</taxon>
        <taxon>Fabaceae</taxon>
        <taxon>Papilionoideae</taxon>
        <taxon>50 kb inversion clade</taxon>
        <taxon>NPAAA clade</taxon>
        <taxon>indigoferoid/millettioid clade</taxon>
        <taxon>Phaseoleae</taxon>
        <taxon>Sphenostylis</taxon>
    </lineage>
</organism>
<proteinExistence type="predicted"/>
<dbReference type="EMBL" id="OY731400">
    <property type="protein sequence ID" value="CAJ1944262.1"/>
    <property type="molecule type" value="Genomic_DNA"/>
</dbReference>
<dbReference type="Gramene" id="rna-AYBTSS11_LOCUS11825">
    <property type="protein sequence ID" value="CAJ1944262.1"/>
    <property type="gene ID" value="gene-AYBTSS11_LOCUS11825"/>
</dbReference>
<dbReference type="AlphaFoldDB" id="A0AA86VL30"/>
<protein>
    <submittedName>
        <fullName evidence="1">Uncharacterized protein</fullName>
    </submittedName>
</protein>
<accession>A0AA86VL30</accession>
<evidence type="ECO:0000313" key="2">
    <source>
        <dbReference type="Proteomes" id="UP001189624"/>
    </source>
</evidence>
<evidence type="ECO:0000313" key="1">
    <source>
        <dbReference type="EMBL" id="CAJ1944262.1"/>
    </source>
</evidence>
<name>A0AA86VL30_9FABA</name>
<reference evidence="1" key="1">
    <citation type="submission" date="2023-10" db="EMBL/GenBank/DDBJ databases">
        <authorList>
            <person name="Domelevo Entfellner J.-B."/>
        </authorList>
    </citation>
    <scope>NUCLEOTIDE SEQUENCE</scope>
</reference>
<sequence>MESVGFLGLYRVGARNDGSAPVYCNSMSVPCLARNTGKQTVSRSLYAHDVNVKKCLFNATSSFLVWNRVALVCATGERSFKGSGAWSYPMMEDGPEQVLLVACMTADKS</sequence>